<dbReference type="PANTHER" id="PTHR24126">
    <property type="entry name" value="ANKYRIN REPEAT, PH AND SEC7 DOMAIN CONTAINING PROTEIN SECG-RELATED"/>
    <property type="match status" value="1"/>
</dbReference>
<evidence type="ECO:0000256" key="2">
    <source>
        <dbReference type="ARBA" id="ARBA00023043"/>
    </source>
</evidence>
<comment type="caution">
    <text evidence="5">The sequence shown here is derived from an EMBL/GenBank/DDBJ whole genome shotgun (WGS) entry which is preliminary data.</text>
</comment>
<accession>A0AAD6CAY2</accession>
<dbReference type="InterPro" id="IPR036770">
    <property type="entry name" value="Ankyrin_rpt-contain_sf"/>
</dbReference>
<dbReference type="SMART" id="SM00248">
    <property type="entry name" value="ANK"/>
    <property type="match status" value="6"/>
</dbReference>
<dbReference type="PROSITE" id="PS50088">
    <property type="entry name" value="ANK_REPEAT"/>
    <property type="match status" value="2"/>
</dbReference>
<reference evidence="5" key="1">
    <citation type="submission" date="2022-12" db="EMBL/GenBank/DDBJ databases">
        <authorList>
            <person name="Petersen C."/>
        </authorList>
    </citation>
    <scope>NUCLEOTIDE SEQUENCE</scope>
    <source>
        <strain evidence="5">IBT 16125</strain>
    </source>
</reference>
<keyword evidence="1" id="KW-0677">Repeat</keyword>
<dbReference type="PRINTS" id="PR01415">
    <property type="entry name" value="ANKYRIN"/>
</dbReference>
<reference evidence="5" key="2">
    <citation type="journal article" date="2023" name="IMA Fungus">
        <title>Comparative genomic study of the Penicillium genus elucidates a diverse pangenome and 15 lateral gene transfer events.</title>
        <authorList>
            <person name="Petersen C."/>
            <person name="Sorensen T."/>
            <person name="Nielsen M.R."/>
            <person name="Sondergaard T.E."/>
            <person name="Sorensen J.L."/>
            <person name="Fitzpatrick D.A."/>
            <person name="Frisvad J.C."/>
            <person name="Nielsen K.L."/>
        </authorList>
    </citation>
    <scope>NUCLEOTIDE SEQUENCE</scope>
    <source>
        <strain evidence="5">IBT 16125</strain>
    </source>
</reference>
<proteinExistence type="predicted"/>
<evidence type="ECO:0000256" key="3">
    <source>
        <dbReference type="PROSITE-ProRule" id="PRU00023"/>
    </source>
</evidence>
<keyword evidence="6" id="KW-1185">Reference proteome</keyword>
<dbReference type="AlphaFoldDB" id="A0AAD6CAY2"/>
<dbReference type="SUPFAM" id="SSF48403">
    <property type="entry name" value="Ankyrin repeat"/>
    <property type="match status" value="1"/>
</dbReference>
<dbReference type="GeneID" id="81594955"/>
<dbReference type="RefSeq" id="XP_056768819.1">
    <property type="nucleotide sequence ID" value="XM_056904712.1"/>
</dbReference>
<keyword evidence="2 3" id="KW-0040">ANK repeat</keyword>
<evidence type="ECO:0000313" key="6">
    <source>
        <dbReference type="Proteomes" id="UP001213681"/>
    </source>
</evidence>
<feature type="repeat" description="ANK" evidence="3">
    <location>
        <begin position="106"/>
        <end position="138"/>
    </location>
</feature>
<dbReference type="EMBL" id="JAPVEA010000002">
    <property type="protein sequence ID" value="KAJ5459777.1"/>
    <property type="molecule type" value="Genomic_DNA"/>
</dbReference>
<feature type="repeat" description="ANK" evidence="3">
    <location>
        <begin position="139"/>
        <end position="171"/>
    </location>
</feature>
<organism evidence="5 6">
    <name type="scientific">Penicillium daleae</name>
    <dbReference type="NCBI Taxonomy" id="63821"/>
    <lineage>
        <taxon>Eukaryota</taxon>
        <taxon>Fungi</taxon>
        <taxon>Dikarya</taxon>
        <taxon>Ascomycota</taxon>
        <taxon>Pezizomycotina</taxon>
        <taxon>Eurotiomycetes</taxon>
        <taxon>Eurotiomycetidae</taxon>
        <taxon>Eurotiales</taxon>
        <taxon>Aspergillaceae</taxon>
        <taxon>Penicillium</taxon>
    </lineage>
</organism>
<feature type="region of interest" description="Disordered" evidence="4">
    <location>
        <begin position="387"/>
        <end position="420"/>
    </location>
</feature>
<dbReference type="InterPro" id="IPR002110">
    <property type="entry name" value="Ankyrin_rpt"/>
</dbReference>
<evidence type="ECO:0000313" key="5">
    <source>
        <dbReference type="EMBL" id="KAJ5459777.1"/>
    </source>
</evidence>
<evidence type="ECO:0000256" key="4">
    <source>
        <dbReference type="SAM" id="MobiDB-lite"/>
    </source>
</evidence>
<name>A0AAD6CAY2_9EURO</name>
<dbReference type="Pfam" id="PF12796">
    <property type="entry name" value="Ank_2"/>
    <property type="match status" value="1"/>
</dbReference>
<dbReference type="Gene3D" id="1.25.40.20">
    <property type="entry name" value="Ankyrin repeat-containing domain"/>
    <property type="match status" value="2"/>
</dbReference>
<dbReference type="Proteomes" id="UP001213681">
    <property type="component" value="Unassembled WGS sequence"/>
</dbReference>
<sequence>MSILFLPNELLLLIASHLERRDMNALLQTHSSLYHVLVGCLYQGNVTDHGPSAVAWAAKVGSIGTLERFLGAGVDLHWKSWYRARMSRVLPRSRQYRIRSMLVDTKRDHPICYAAANGHGEFVRKLIEKDVDINFKDADGRSPLALAARHGHFALVQMLISLGANQLAYDRFHQRPVSSAASQGHIIADYLLQELANYSPMKLDHTIKVDIQWMLLYAAKEGNEKRVRAFLSKGADINFRPKGERCTPLCGALFSAPRPLRIVKFLLARGADPNISAPHQEKRPAWKLPPNTPLRLAMLREESLDLTKVLLKSGADARQSSLALFEAVTLKKAAEFRLLLAHNADIHVRLRRKSLAKLTLESDCQSIRELGLEWDIDAPTRELALRRVRGNPGGGSRRLRRRRGQSAPDETVSAESNRAL</sequence>
<gene>
    <name evidence="5" type="ORF">N7458_001329</name>
</gene>
<dbReference type="PROSITE" id="PS50297">
    <property type="entry name" value="ANK_REP_REGION"/>
    <property type="match status" value="1"/>
</dbReference>
<protein>
    <submittedName>
        <fullName evidence="5">Ankyrin repeat protein</fullName>
    </submittedName>
</protein>
<evidence type="ECO:0000256" key="1">
    <source>
        <dbReference type="ARBA" id="ARBA00022737"/>
    </source>
</evidence>